<feature type="repeat" description="TPR" evidence="3">
    <location>
        <begin position="303"/>
        <end position="336"/>
    </location>
</feature>
<dbReference type="SUPFAM" id="SSF52540">
    <property type="entry name" value="P-loop containing nucleoside triphosphate hydrolases"/>
    <property type="match status" value="1"/>
</dbReference>
<dbReference type="SMART" id="SM00028">
    <property type="entry name" value="TPR"/>
    <property type="match status" value="9"/>
</dbReference>
<keyword evidence="1" id="KW-0677">Repeat</keyword>
<feature type="repeat" description="TPR" evidence="3">
    <location>
        <begin position="219"/>
        <end position="252"/>
    </location>
</feature>
<dbReference type="InterPro" id="IPR006597">
    <property type="entry name" value="Sel1-like"/>
</dbReference>
<dbReference type="PROSITE" id="PS50005">
    <property type="entry name" value="TPR"/>
    <property type="match status" value="6"/>
</dbReference>
<feature type="domain" description="AAA+ ATPase" evidence="4">
    <location>
        <begin position="572"/>
        <end position="916"/>
    </location>
</feature>
<dbReference type="PANTHER" id="PTHR45641:SF19">
    <property type="entry name" value="NEPHROCYSTIN-3"/>
    <property type="match status" value="1"/>
</dbReference>
<dbReference type="GO" id="GO:0006302">
    <property type="term" value="P:double-strand break repair"/>
    <property type="evidence" value="ECO:0007669"/>
    <property type="project" value="InterPro"/>
</dbReference>
<keyword evidence="2 3" id="KW-0802">TPR repeat</keyword>
<evidence type="ECO:0000313" key="5">
    <source>
        <dbReference type="EMBL" id="OUD12354.1"/>
    </source>
</evidence>
<dbReference type="PROSITE" id="PS50293">
    <property type="entry name" value="TPR_REGION"/>
    <property type="match status" value="4"/>
</dbReference>
<dbReference type="InterPro" id="IPR027417">
    <property type="entry name" value="P-loop_NTPase"/>
</dbReference>
<dbReference type="Pfam" id="PF13476">
    <property type="entry name" value="AAA_23"/>
    <property type="match status" value="1"/>
</dbReference>
<dbReference type="EMBL" id="MSLT01000023">
    <property type="protein sequence ID" value="OUD12354.1"/>
    <property type="molecule type" value="Genomic_DNA"/>
</dbReference>
<dbReference type="Gene3D" id="3.40.50.300">
    <property type="entry name" value="P-loop containing nucleotide triphosphate hydrolases"/>
    <property type="match status" value="1"/>
</dbReference>
<dbReference type="Pfam" id="PF13424">
    <property type="entry name" value="TPR_12"/>
    <property type="match status" value="3"/>
</dbReference>
<dbReference type="RefSeq" id="WP_086489304.1">
    <property type="nucleotide sequence ID" value="NZ_MSLT01000023.1"/>
</dbReference>
<dbReference type="InterPro" id="IPR003593">
    <property type="entry name" value="AAA+_ATPase"/>
</dbReference>
<feature type="repeat" description="TPR" evidence="3">
    <location>
        <begin position="135"/>
        <end position="168"/>
    </location>
</feature>
<dbReference type="InterPro" id="IPR003959">
    <property type="entry name" value="ATPase_AAA_core"/>
</dbReference>
<dbReference type="Pfam" id="PF13181">
    <property type="entry name" value="TPR_8"/>
    <property type="match status" value="2"/>
</dbReference>
<dbReference type="InterPro" id="IPR019734">
    <property type="entry name" value="TPR_rpt"/>
</dbReference>
<dbReference type="GO" id="GO:0016887">
    <property type="term" value="F:ATP hydrolysis activity"/>
    <property type="evidence" value="ECO:0007669"/>
    <property type="project" value="InterPro"/>
</dbReference>
<dbReference type="AlphaFoldDB" id="A0A251X4D4"/>
<evidence type="ECO:0000259" key="4">
    <source>
        <dbReference type="SMART" id="SM00382"/>
    </source>
</evidence>
<dbReference type="PRINTS" id="PR00381">
    <property type="entry name" value="KINESINLIGHT"/>
</dbReference>
<dbReference type="SUPFAM" id="SSF48452">
    <property type="entry name" value="TPR-like"/>
    <property type="match status" value="1"/>
</dbReference>
<evidence type="ECO:0000256" key="3">
    <source>
        <dbReference type="PROSITE-ProRule" id="PRU00339"/>
    </source>
</evidence>
<evidence type="ECO:0000256" key="2">
    <source>
        <dbReference type="ARBA" id="ARBA00022803"/>
    </source>
</evidence>
<proteinExistence type="predicted"/>
<feature type="repeat" description="TPR" evidence="3">
    <location>
        <begin position="261"/>
        <end position="294"/>
    </location>
</feature>
<dbReference type="Gene3D" id="1.25.40.10">
    <property type="entry name" value="Tetratricopeptide repeat domain"/>
    <property type="match status" value="3"/>
</dbReference>
<gene>
    <name evidence="5" type="ORF">TPSD3_14680</name>
</gene>
<organism evidence="5 6">
    <name type="scientific">Thioflexithrix psekupsensis</name>
    <dbReference type="NCBI Taxonomy" id="1570016"/>
    <lineage>
        <taxon>Bacteria</taxon>
        <taxon>Pseudomonadati</taxon>
        <taxon>Pseudomonadota</taxon>
        <taxon>Gammaproteobacteria</taxon>
        <taxon>Thiotrichales</taxon>
        <taxon>Thioflexithrix</taxon>
    </lineage>
</organism>
<dbReference type="InterPro" id="IPR038729">
    <property type="entry name" value="Rad50/SbcC_AAA"/>
</dbReference>
<dbReference type="SMART" id="SM00382">
    <property type="entry name" value="AAA"/>
    <property type="match status" value="1"/>
</dbReference>
<dbReference type="GO" id="GO:0005524">
    <property type="term" value="F:ATP binding"/>
    <property type="evidence" value="ECO:0007669"/>
    <property type="project" value="InterPro"/>
</dbReference>
<keyword evidence="6" id="KW-1185">Reference proteome</keyword>
<evidence type="ECO:0000256" key="1">
    <source>
        <dbReference type="ARBA" id="ARBA00022737"/>
    </source>
</evidence>
<dbReference type="OrthoDB" id="5625163at2"/>
<evidence type="ECO:0000313" key="6">
    <source>
        <dbReference type="Proteomes" id="UP000194798"/>
    </source>
</evidence>
<sequence>MNFNKRLRLAKENFDAGLMALDSADYQKAVDCFLESAKLYKGIKEKEEVYAASLVNAANALGELGEYERAKSLLNKAILTQKKILGVEHPDVAASLNNLGEIYRKQGEYSKAKEFYKKSLDIWEKNFGNQHPDVATSLNNLANIYREQGDYDKAKEFYEKSLVIREKYFGEQHPDVAASFNNLGGIYREQGDYSKAKEFYEKSLVIREKYFGEQHPDVATSLNNLAIIYADQGDYDKTKEFHEKSLAIREKYFGHQHPDVAKSINNLATIYREQGDYDKAKEFYEKSLAILEKNFGTQHPDLALVIHNLANIYQQEGDHSKAKELQEKALAIREEKLGIHHPKTVQSLNALANTIIENPNTAKDITEMAVLHEMVLQFFIEKLEKIPFYFTLRTPRNDEQGRLSKGYWFLGEEEFLYFSFWKGIDNSNQMPTITLLLDMQQQLTVIFNGKDSPKKAEFLQDLTQLFNNFIQVTGENRWKKTYSLPWQDALDSFLIDKAQIDDYLTLKGGKIEDFSFIPETEFLQSLRFVQLLSHKLKSHEIKHLTEVGKPLKLHSLQLNNIGHFENLGIDLSRQVTIFIGENGSGKSTVLKAIALALSGKAKTLDVELIQDYLRIIETDEDGTKHFCEKGSIHLNLQINTVQSQIIEFNHTELGGVGIETFVDNDDEWLLASDNRFIDLILGFPQGKKRDAKAIGKIVEPNLNDVLDLIEERDISKWKADLVEWIVALYREPDASIREKNLVQIQWIFTIFSKIISDTQANAIRLKSAVHDPATGEKDIIICTPDMPDGISLNLLSQGYTNIFIWVGRLVMRLYAALSAHQAAQKAEKHPFLRHPNTRGKRYDANTIEELHGIVLIDEVDTYLHPQVQYRILLVLMQQFPNFQFIVTTHSAVMLTYLEDKNNKISTYRLSPNTQPELFQHSYGGTTGETLYNYFDISERPKEIDQLIQRIYMYAEQDNIVKAKELFTTLKNIRGEDDPITIELSAYFES</sequence>
<reference evidence="5 6" key="1">
    <citation type="submission" date="2016-12" db="EMBL/GenBank/DDBJ databases">
        <title>Thioflexothrix psekupsii D3 genome sequencing and assembly.</title>
        <authorList>
            <person name="Fomenkov A."/>
            <person name="Vincze T."/>
            <person name="Grabovich M."/>
            <person name="Anton B.P."/>
            <person name="Dubinina G."/>
            <person name="Orlova M."/>
            <person name="Belousova E."/>
            <person name="Roberts R.J."/>
        </authorList>
    </citation>
    <scope>NUCLEOTIDE SEQUENCE [LARGE SCALE GENOMIC DNA]</scope>
    <source>
        <strain evidence="5">D3</strain>
    </source>
</reference>
<comment type="caution">
    <text evidence="5">The sequence shown here is derived from an EMBL/GenBank/DDBJ whole genome shotgun (WGS) entry which is preliminary data.</text>
</comment>
<dbReference type="SMART" id="SM00671">
    <property type="entry name" value="SEL1"/>
    <property type="match status" value="4"/>
</dbReference>
<accession>A0A251X4D4</accession>
<dbReference type="PANTHER" id="PTHR45641">
    <property type="entry name" value="TETRATRICOPEPTIDE REPEAT PROTEIN (AFU_ORTHOLOGUE AFUA_6G03870)"/>
    <property type="match status" value="1"/>
</dbReference>
<feature type="repeat" description="TPR" evidence="3">
    <location>
        <begin position="177"/>
        <end position="210"/>
    </location>
</feature>
<name>A0A251X4D4_9GAMM</name>
<dbReference type="Pfam" id="PF13304">
    <property type="entry name" value="AAA_21"/>
    <property type="match status" value="1"/>
</dbReference>
<dbReference type="InterPro" id="IPR011990">
    <property type="entry name" value="TPR-like_helical_dom_sf"/>
</dbReference>
<dbReference type="Proteomes" id="UP000194798">
    <property type="component" value="Unassembled WGS sequence"/>
</dbReference>
<feature type="repeat" description="TPR" evidence="3">
    <location>
        <begin position="93"/>
        <end position="126"/>
    </location>
</feature>
<protein>
    <recommendedName>
        <fullName evidence="4">AAA+ ATPase domain-containing protein</fullName>
    </recommendedName>
</protein>